<protein>
    <submittedName>
        <fullName evidence="2">Uncharacterized protein</fullName>
    </submittedName>
</protein>
<dbReference type="RefSeq" id="WP_243307190.1">
    <property type="nucleotide sequence ID" value="NZ_JALGBI010000001.1"/>
</dbReference>
<dbReference type="Proteomes" id="UP001139447">
    <property type="component" value="Unassembled WGS sequence"/>
</dbReference>
<reference evidence="2" key="1">
    <citation type="submission" date="2022-03" db="EMBL/GenBank/DDBJ databases">
        <authorList>
            <person name="Woo C.Y."/>
        </authorList>
    </citation>
    <scope>NUCLEOTIDE SEQUENCE</scope>
    <source>
        <strain evidence="2">CYS-02</strain>
    </source>
</reference>
<gene>
    <name evidence="2" type="ORF">MMF98_15070</name>
</gene>
<dbReference type="AlphaFoldDB" id="A0A9X2AN85"/>
<name>A0A9X2AN85_9BURK</name>
<accession>A0A9X2AN85</accession>
<comment type="caution">
    <text evidence="2">The sequence shown here is derived from an EMBL/GenBank/DDBJ whole genome shotgun (WGS) entry which is preliminary data.</text>
</comment>
<sequence>MDAWFKPSQLAAHPAPTVWSMNGGGLRFQVAPDVAILRCDETAPSSPIAGTVAGDKAQATTTAAVSVDSVSTSPESGVNITASRAGGWKESRPEPLSIDSAPNMPYATTVAERGRSKQAGWKDTVSMASNPLLVERETAVSSGARILTSNCTDAGADLEGIVMKASQEQWWPHVTLTALAGTPSTLTNTAPAKPGFPPLTPAGDVSLTQGSAAVKARDGVQRALMPVTIGRSLSVHVENTPSGVVVWLGMHANDVVSHQQLPVLIAQLRQALAGEGLRLSKVICNGNDISTEYAVGSSESEEALIATAFPVRSVQISFNLRKTEEAP</sequence>
<proteinExistence type="predicted"/>
<evidence type="ECO:0000256" key="1">
    <source>
        <dbReference type="SAM" id="MobiDB-lite"/>
    </source>
</evidence>
<evidence type="ECO:0000313" key="2">
    <source>
        <dbReference type="EMBL" id="MCJ0764538.1"/>
    </source>
</evidence>
<feature type="region of interest" description="Disordered" evidence="1">
    <location>
        <begin position="83"/>
        <end position="103"/>
    </location>
</feature>
<evidence type="ECO:0000313" key="3">
    <source>
        <dbReference type="Proteomes" id="UP001139447"/>
    </source>
</evidence>
<dbReference type="EMBL" id="JALGBI010000001">
    <property type="protein sequence ID" value="MCJ0764538.1"/>
    <property type="molecule type" value="Genomic_DNA"/>
</dbReference>
<keyword evidence="3" id="KW-1185">Reference proteome</keyword>
<organism evidence="2 3">
    <name type="scientific">Variovorax terrae</name>
    <dbReference type="NCBI Taxonomy" id="2923278"/>
    <lineage>
        <taxon>Bacteria</taxon>
        <taxon>Pseudomonadati</taxon>
        <taxon>Pseudomonadota</taxon>
        <taxon>Betaproteobacteria</taxon>
        <taxon>Burkholderiales</taxon>
        <taxon>Comamonadaceae</taxon>
        <taxon>Variovorax</taxon>
    </lineage>
</organism>